<comment type="similarity">
    <text evidence="11">Belongs to the SEDS family. FtsW subfamily.</text>
</comment>
<sequence>MLASLASLTDRCAREGVLLALACLIGLGTVMVFSATGFSRSLGLQTDFLSKHLVFLGLSVCLMLIVTWLPQRVLFRAAPWLFLIGIGLLLLVLVPGIGSRINGARRWFRLGPVSLQPAEFMKLLLPLFLAWWAQREPARHRWLHKCCGLLILLAIPLLIALQPDLGTAVLVFSIGGCFLFLSGWPWWLFAAGIGAFFPAVGLLMTYRPYQMARVTAYLDALGQWELAQYQVKQSLLSLGAGGLWGTGLGSGLQKLSFLPESHTDFIFAVVGEEFGLAGTCGLISVWLLMLICGLRLTIRLAHDRTRFALAGTLLLGIITQAAINVCVVTSLLPPKGISHPLLSYGGSNLLAVLLAFGVFLNLTRHADQEEDSGDAAGVGVETVEV</sequence>
<name>F0SG56_RUBBR</name>
<evidence type="ECO:0000256" key="11">
    <source>
        <dbReference type="ARBA" id="ARBA00038053"/>
    </source>
</evidence>
<keyword evidence="18" id="KW-1185">Reference proteome</keyword>
<keyword evidence="2" id="KW-0328">Glycosyltransferase</keyword>
<protein>
    <recommendedName>
        <fullName evidence="12">Probable peptidoglycan glycosyltransferase FtsW</fullName>
        <ecNumber evidence="14">2.4.99.28</ecNumber>
    </recommendedName>
    <alternativeName>
        <fullName evidence="13">Cell division protein FtsW</fullName>
    </alternativeName>
    <alternativeName>
        <fullName evidence="10">Cell wall polymerase</fullName>
    </alternativeName>
    <alternativeName>
        <fullName evidence="9">Peptidoglycan polymerase</fullName>
    </alternativeName>
</protein>
<feature type="transmembrane region" description="Helical" evidence="16">
    <location>
        <begin position="344"/>
        <end position="362"/>
    </location>
</feature>
<feature type="transmembrane region" description="Helical" evidence="16">
    <location>
        <begin position="113"/>
        <end position="133"/>
    </location>
</feature>
<dbReference type="InterPro" id="IPR001182">
    <property type="entry name" value="FtsW/RodA"/>
</dbReference>
<dbReference type="GO" id="GO:0008360">
    <property type="term" value="P:regulation of cell shape"/>
    <property type="evidence" value="ECO:0007669"/>
    <property type="project" value="UniProtKB-KW"/>
</dbReference>
<keyword evidence="4 16" id="KW-0812">Transmembrane</keyword>
<comment type="catalytic activity">
    <reaction evidence="15">
        <text>[GlcNAc-(1-&gt;4)-Mur2Ac(oyl-L-Ala-gamma-D-Glu-L-Lys-D-Ala-D-Ala)](n)-di-trans,octa-cis-undecaprenyl diphosphate + beta-D-GlcNAc-(1-&gt;4)-Mur2Ac(oyl-L-Ala-gamma-D-Glu-L-Lys-D-Ala-D-Ala)-di-trans,octa-cis-undecaprenyl diphosphate = [GlcNAc-(1-&gt;4)-Mur2Ac(oyl-L-Ala-gamma-D-Glu-L-Lys-D-Ala-D-Ala)](n+1)-di-trans,octa-cis-undecaprenyl diphosphate + di-trans,octa-cis-undecaprenyl diphosphate + H(+)</text>
        <dbReference type="Rhea" id="RHEA:23708"/>
        <dbReference type="Rhea" id="RHEA-COMP:9602"/>
        <dbReference type="Rhea" id="RHEA-COMP:9603"/>
        <dbReference type="ChEBI" id="CHEBI:15378"/>
        <dbReference type="ChEBI" id="CHEBI:58405"/>
        <dbReference type="ChEBI" id="CHEBI:60033"/>
        <dbReference type="ChEBI" id="CHEBI:78435"/>
        <dbReference type="EC" id="2.4.99.28"/>
    </reaction>
</comment>
<evidence type="ECO:0000256" key="16">
    <source>
        <dbReference type="SAM" id="Phobius"/>
    </source>
</evidence>
<dbReference type="OrthoDB" id="9768187at2"/>
<keyword evidence="6" id="KW-0573">Peptidoglycan synthesis</keyword>
<feature type="transmembrane region" description="Helical" evidence="16">
    <location>
        <begin position="81"/>
        <end position="101"/>
    </location>
</feature>
<feature type="transmembrane region" description="Helical" evidence="16">
    <location>
        <begin position="142"/>
        <end position="159"/>
    </location>
</feature>
<dbReference type="GO" id="GO:0015648">
    <property type="term" value="F:lipid-linked peptidoglycan transporter activity"/>
    <property type="evidence" value="ECO:0007669"/>
    <property type="project" value="TreeGrafter"/>
</dbReference>
<dbReference type="GO" id="GO:0032153">
    <property type="term" value="C:cell division site"/>
    <property type="evidence" value="ECO:0007669"/>
    <property type="project" value="TreeGrafter"/>
</dbReference>
<dbReference type="EMBL" id="CP002546">
    <property type="protein sequence ID" value="ADY59398.1"/>
    <property type="molecule type" value="Genomic_DNA"/>
</dbReference>
<evidence type="ECO:0000313" key="18">
    <source>
        <dbReference type="Proteomes" id="UP000006860"/>
    </source>
</evidence>
<gene>
    <name evidence="17" type="ordered locus">Plabr_1788</name>
</gene>
<evidence type="ECO:0000256" key="15">
    <source>
        <dbReference type="ARBA" id="ARBA00049902"/>
    </source>
</evidence>
<dbReference type="Proteomes" id="UP000006860">
    <property type="component" value="Chromosome"/>
</dbReference>
<reference evidence="18" key="1">
    <citation type="submission" date="2011-02" db="EMBL/GenBank/DDBJ databases">
        <title>The complete genome of Planctomyces brasiliensis DSM 5305.</title>
        <authorList>
            <person name="Lucas S."/>
            <person name="Copeland A."/>
            <person name="Lapidus A."/>
            <person name="Bruce D."/>
            <person name="Goodwin L."/>
            <person name="Pitluck S."/>
            <person name="Kyrpides N."/>
            <person name="Mavromatis K."/>
            <person name="Pagani I."/>
            <person name="Ivanova N."/>
            <person name="Ovchinnikova G."/>
            <person name="Lu M."/>
            <person name="Detter J.C."/>
            <person name="Han C."/>
            <person name="Land M."/>
            <person name="Hauser L."/>
            <person name="Markowitz V."/>
            <person name="Cheng J.-F."/>
            <person name="Hugenholtz P."/>
            <person name="Woyke T."/>
            <person name="Wu D."/>
            <person name="Tindall B."/>
            <person name="Pomrenke H.G."/>
            <person name="Brambilla E."/>
            <person name="Klenk H.-P."/>
            <person name="Eisen J.A."/>
        </authorList>
    </citation>
    <scope>NUCLEOTIDE SEQUENCE [LARGE SCALE GENOMIC DNA]</scope>
    <source>
        <strain evidence="18">ATCC 49424 / DSM 5305 / JCM 21570 / NBRC 103401 / IFAM 1448</strain>
    </source>
</reference>
<evidence type="ECO:0000256" key="1">
    <source>
        <dbReference type="ARBA" id="ARBA00004141"/>
    </source>
</evidence>
<feature type="transmembrane region" description="Helical" evidence="16">
    <location>
        <begin position="274"/>
        <end position="296"/>
    </location>
</feature>
<evidence type="ECO:0000256" key="3">
    <source>
        <dbReference type="ARBA" id="ARBA00022679"/>
    </source>
</evidence>
<dbReference type="RefSeq" id="WP_013628125.1">
    <property type="nucleotide sequence ID" value="NC_015174.1"/>
</dbReference>
<evidence type="ECO:0000256" key="5">
    <source>
        <dbReference type="ARBA" id="ARBA00022960"/>
    </source>
</evidence>
<evidence type="ECO:0000256" key="4">
    <source>
        <dbReference type="ARBA" id="ARBA00022692"/>
    </source>
</evidence>
<evidence type="ECO:0000256" key="2">
    <source>
        <dbReference type="ARBA" id="ARBA00022676"/>
    </source>
</evidence>
<dbReference type="GO" id="GO:0009252">
    <property type="term" value="P:peptidoglycan biosynthetic process"/>
    <property type="evidence" value="ECO:0007669"/>
    <property type="project" value="UniProtKB-KW"/>
</dbReference>
<keyword evidence="5" id="KW-0133">Cell shape</keyword>
<keyword evidence="3" id="KW-0808">Transferase</keyword>
<dbReference type="GO" id="GO:0051301">
    <property type="term" value="P:cell division"/>
    <property type="evidence" value="ECO:0007669"/>
    <property type="project" value="InterPro"/>
</dbReference>
<evidence type="ECO:0000256" key="6">
    <source>
        <dbReference type="ARBA" id="ARBA00022984"/>
    </source>
</evidence>
<evidence type="ECO:0000256" key="9">
    <source>
        <dbReference type="ARBA" id="ARBA00032370"/>
    </source>
</evidence>
<feature type="transmembrane region" description="Helical" evidence="16">
    <location>
        <begin position="308"/>
        <end position="332"/>
    </location>
</feature>
<dbReference type="AlphaFoldDB" id="F0SG56"/>
<feature type="transmembrane region" description="Helical" evidence="16">
    <location>
        <begin position="16"/>
        <end position="36"/>
    </location>
</feature>
<keyword evidence="7 16" id="KW-1133">Transmembrane helix</keyword>
<evidence type="ECO:0000313" key="17">
    <source>
        <dbReference type="EMBL" id="ADY59398.1"/>
    </source>
</evidence>
<dbReference type="PANTHER" id="PTHR30474">
    <property type="entry name" value="CELL CYCLE PROTEIN"/>
    <property type="match status" value="1"/>
</dbReference>
<accession>F0SG56</accession>
<dbReference type="Pfam" id="PF01098">
    <property type="entry name" value="FTSW_RODA_SPOVE"/>
    <property type="match status" value="1"/>
</dbReference>
<dbReference type="GO" id="GO:0005886">
    <property type="term" value="C:plasma membrane"/>
    <property type="evidence" value="ECO:0007669"/>
    <property type="project" value="TreeGrafter"/>
</dbReference>
<feature type="transmembrane region" description="Helical" evidence="16">
    <location>
        <begin position="48"/>
        <end position="69"/>
    </location>
</feature>
<dbReference type="GO" id="GO:0008955">
    <property type="term" value="F:peptidoglycan glycosyltransferase activity"/>
    <property type="evidence" value="ECO:0007669"/>
    <property type="project" value="UniProtKB-EC"/>
</dbReference>
<organism evidence="17 18">
    <name type="scientific">Rubinisphaera brasiliensis (strain ATCC 49424 / DSM 5305 / JCM 21570 / IAM 15109 / NBRC 103401 / IFAM 1448)</name>
    <name type="common">Planctomyces brasiliensis</name>
    <dbReference type="NCBI Taxonomy" id="756272"/>
    <lineage>
        <taxon>Bacteria</taxon>
        <taxon>Pseudomonadati</taxon>
        <taxon>Planctomycetota</taxon>
        <taxon>Planctomycetia</taxon>
        <taxon>Planctomycetales</taxon>
        <taxon>Planctomycetaceae</taxon>
        <taxon>Rubinisphaera</taxon>
    </lineage>
</organism>
<evidence type="ECO:0000256" key="10">
    <source>
        <dbReference type="ARBA" id="ARBA00033270"/>
    </source>
</evidence>
<keyword evidence="8 16" id="KW-0472">Membrane</keyword>
<dbReference type="KEGG" id="pbs:Plabr_1788"/>
<evidence type="ECO:0000256" key="8">
    <source>
        <dbReference type="ARBA" id="ARBA00023136"/>
    </source>
</evidence>
<evidence type="ECO:0000256" key="13">
    <source>
        <dbReference type="ARBA" id="ARBA00041418"/>
    </source>
</evidence>
<evidence type="ECO:0000256" key="14">
    <source>
        <dbReference type="ARBA" id="ARBA00044770"/>
    </source>
</evidence>
<evidence type="ECO:0000256" key="12">
    <source>
        <dbReference type="ARBA" id="ARBA00041185"/>
    </source>
</evidence>
<dbReference type="PANTHER" id="PTHR30474:SF2">
    <property type="entry name" value="PEPTIDOGLYCAN GLYCOSYLTRANSFERASE FTSW-RELATED"/>
    <property type="match status" value="1"/>
</dbReference>
<dbReference type="EC" id="2.4.99.28" evidence="14"/>
<dbReference type="STRING" id="756272.Plabr_1788"/>
<feature type="transmembrane region" description="Helical" evidence="16">
    <location>
        <begin position="186"/>
        <end position="206"/>
    </location>
</feature>
<dbReference type="HOGENOM" id="CLU_029243_1_1_0"/>
<proteinExistence type="inferred from homology"/>
<evidence type="ECO:0000256" key="7">
    <source>
        <dbReference type="ARBA" id="ARBA00022989"/>
    </source>
</evidence>
<dbReference type="eggNOG" id="COG0772">
    <property type="taxonomic scope" value="Bacteria"/>
</dbReference>
<comment type="subcellular location">
    <subcellularLocation>
        <location evidence="1">Membrane</location>
        <topology evidence="1">Multi-pass membrane protein</topology>
    </subcellularLocation>
</comment>